<feature type="domain" description="Bacterial mobilisation" evidence="1">
    <location>
        <begin position="60"/>
        <end position="106"/>
    </location>
</feature>
<dbReference type="InterPro" id="IPR008687">
    <property type="entry name" value="MobC"/>
</dbReference>
<gene>
    <name evidence="2" type="ORF">H8S09_09260</name>
</gene>
<sequence length="114" mass="13031">MKKTIKKSYRFDPDTNRLLQQNISRADKKKSESAYIRELIHRDYMTSVGIRAADLADAKRQLVGIGTNINQIAHKMNAMDIGQADMDRLADALSDVASMREQLQRITQVFYKGK</sequence>
<dbReference type="AlphaFoldDB" id="A0A8I0ALA4"/>
<dbReference type="Pfam" id="PF05713">
    <property type="entry name" value="MobC"/>
    <property type="match status" value="1"/>
</dbReference>
<protein>
    <submittedName>
        <fullName evidence="2">MobC family plasmid mobilization relaxosome protein</fullName>
    </submittedName>
</protein>
<evidence type="ECO:0000313" key="2">
    <source>
        <dbReference type="EMBL" id="MBC5663076.1"/>
    </source>
</evidence>
<dbReference type="RefSeq" id="WP_186847763.1">
    <property type="nucleotide sequence ID" value="NZ_JACOOX010000005.1"/>
</dbReference>
<evidence type="ECO:0000313" key="3">
    <source>
        <dbReference type="Proteomes" id="UP000615234"/>
    </source>
</evidence>
<organism evidence="2 3">
    <name type="scientific">Coprococcus hominis</name>
    <name type="common">ex Liu et al. 2022</name>
    <dbReference type="NCBI Taxonomy" id="2763039"/>
    <lineage>
        <taxon>Bacteria</taxon>
        <taxon>Bacillati</taxon>
        <taxon>Bacillota</taxon>
        <taxon>Clostridia</taxon>
        <taxon>Lachnospirales</taxon>
        <taxon>Lachnospiraceae</taxon>
        <taxon>Coprococcus</taxon>
    </lineage>
</organism>
<comment type="caution">
    <text evidence="2">The sequence shown here is derived from an EMBL/GenBank/DDBJ whole genome shotgun (WGS) entry which is preliminary data.</text>
</comment>
<keyword evidence="3" id="KW-1185">Reference proteome</keyword>
<accession>A0A8I0ALA4</accession>
<name>A0A8I0ALA4_9FIRM</name>
<evidence type="ECO:0000259" key="1">
    <source>
        <dbReference type="Pfam" id="PF05713"/>
    </source>
</evidence>
<dbReference type="Proteomes" id="UP000615234">
    <property type="component" value="Unassembled WGS sequence"/>
</dbReference>
<reference evidence="2 3" key="1">
    <citation type="submission" date="2020-08" db="EMBL/GenBank/DDBJ databases">
        <title>Genome public.</title>
        <authorList>
            <person name="Liu C."/>
            <person name="Sun Q."/>
        </authorList>
    </citation>
    <scope>NUCLEOTIDE SEQUENCE [LARGE SCALE GENOMIC DNA]</scope>
    <source>
        <strain evidence="2 3">NSJ-10</strain>
    </source>
</reference>
<dbReference type="EMBL" id="JACOOX010000005">
    <property type="protein sequence ID" value="MBC5663076.1"/>
    <property type="molecule type" value="Genomic_DNA"/>
</dbReference>
<proteinExistence type="predicted"/>